<dbReference type="OrthoDB" id="7477016at2"/>
<dbReference type="EMBL" id="LMCB01000004">
    <property type="protein sequence ID" value="KZL21456.1"/>
    <property type="molecule type" value="Genomic_DNA"/>
</dbReference>
<dbReference type="AlphaFoldDB" id="A0A166ARA2"/>
<organism evidence="2 3">
    <name type="scientific">Pseudovibrio axinellae</name>
    <dbReference type="NCBI Taxonomy" id="989403"/>
    <lineage>
        <taxon>Bacteria</taxon>
        <taxon>Pseudomonadati</taxon>
        <taxon>Pseudomonadota</taxon>
        <taxon>Alphaproteobacteria</taxon>
        <taxon>Hyphomicrobiales</taxon>
        <taxon>Stappiaceae</taxon>
        <taxon>Pseudovibrio</taxon>
    </lineage>
</organism>
<evidence type="ECO:0000313" key="2">
    <source>
        <dbReference type="EMBL" id="KZL21456.1"/>
    </source>
</evidence>
<dbReference type="Gene3D" id="1.10.3990.20">
    <property type="entry name" value="protein bp1543"/>
    <property type="match status" value="1"/>
</dbReference>
<dbReference type="Pfam" id="PF13467">
    <property type="entry name" value="RHH_4"/>
    <property type="match status" value="1"/>
</dbReference>
<dbReference type="STRING" id="989403.SAMN05421798_10623"/>
<comment type="caution">
    <text evidence="2">The sequence shown here is derived from an EMBL/GenBank/DDBJ whole genome shotgun (WGS) entry which is preliminary data.</text>
</comment>
<feature type="domain" description="Ribbon-helix-helix" evidence="1">
    <location>
        <begin position="4"/>
        <end position="66"/>
    </location>
</feature>
<proteinExistence type="predicted"/>
<evidence type="ECO:0000313" key="3">
    <source>
        <dbReference type="Proteomes" id="UP000076577"/>
    </source>
</evidence>
<name>A0A166ARA2_9HYPH</name>
<sequence length="73" mass="8325">MSLKKRSITLHGHRTSITLEPEFWTGLEDLARHQQKNITATIAAIDDERTPDNNLSSCIRVAVLKHFQIKNTN</sequence>
<gene>
    <name evidence="2" type="ORF">PsAD2_00751</name>
</gene>
<dbReference type="PATRIC" id="fig|989403.3.peg.797"/>
<evidence type="ECO:0000259" key="1">
    <source>
        <dbReference type="Pfam" id="PF13467"/>
    </source>
</evidence>
<dbReference type="InterPro" id="IPR038268">
    <property type="entry name" value="RHH_sf"/>
</dbReference>
<accession>A0A166ARA2</accession>
<protein>
    <recommendedName>
        <fullName evidence="1">Ribbon-helix-helix domain-containing protein</fullName>
    </recommendedName>
</protein>
<keyword evidence="3" id="KW-1185">Reference proteome</keyword>
<dbReference type="InterPro" id="IPR027373">
    <property type="entry name" value="RHH_dom"/>
</dbReference>
<reference evidence="2 3" key="1">
    <citation type="journal article" date="2016" name="Front. Microbiol.">
        <title>Comparative Genomic Analysis Reveals a Diverse Repertoire of Genes Involved in Prokaryote-Eukaryote Interactions within the Pseudovibrio Genus.</title>
        <authorList>
            <person name="Romano S."/>
            <person name="Fernandez-Guerra A."/>
            <person name="Reen F.J."/>
            <person name="Glockner F.O."/>
            <person name="Crowley S.P."/>
            <person name="O'Sullivan O."/>
            <person name="Cotter P.D."/>
            <person name="Adams C."/>
            <person name="Dobson A.D."/>
            <person name="O'Gara F."/>
        </authorList>
    </citation>
    <scope>NUCLEOTIDE SEQUENCE [LARGE SCALE GENOMIC DNA]</scope>
    <source>
        <strain evidence="2 3">Ad2</strain>
    </source>
</reference>
<dbReference type="RefSeq" id="WP_068002355.1">
    <property type="nucleotide sequence ID" value="NZ_FOFM01000006.1"/>
</dbReference>
<dbReference type="Proteomes" id="UP000076577">
    <property type="component" value="Unassembled WGS sequence"/>
</dbReference>